<dbReference type="CDD" id="cd05327">
    <property type="entry name" value="retinol-DH_like_SDR_c_like"/>
    <property type="match status" value="1"/>
</dbReference>
<dbReference type="PRINTS" id="PR00081">
    <property type="entry name" value="GDHRDH"/>
</dbReference>
<comment type="similarity">
    <text evidence="2">Belongs to the short-chain dehydrogenases/reductases (SDR) family.</text>
</comment>
<dbReference type="PANTHER" id="PTHR43157:SF31">
    <property type="entry name" value="PHOSPHATIDYLINOSITOL-GLYCAN BIOSYNTHESIS CLASS F PROTEIN"/>
    <property type="match status" value="1"/>
</dbReference>
<dbReference type="RefSeq" id="WP_237875352.1">
    <property type="nucleotide sequence ID" value="NZ_JAKLTR010000015.1"/>
</dbReference>
<evidence type="ECO:0000313" key="4">
    <source>
        <dbReference type="Proteomes" id="UP001165367"/>
    </source>
</evidence>
<dbReference type="EMBL" id="JAKLTR010000015">
    <property type="protein sequence ID" value="MCG2616815.1"/>
    <property type="molecule type" value="Genomic_DNA"/>
</dbReference>
<evidence type="ECO:0000313" key="3">
    <source>
        <dbReference type="EMBL" id="MCG2616815.1"/>
    </source>
</evidence>
<reference evidence="3" key="1">
    <citation type="submission" date="2022-01" db="EMBL/GenBank/DDBJ databases">
        <authorList>
            <person name="Jo J.-H."/>
            <person name="Im W.-T."/>
        </authorList>
    </citation>
    <scope>NUCLEOTIDE SEQUENCE</scope>
    <source>
        <strain evidence="3">NA20</strain>
    </source>
</reference>
<evidence type="ECO:0000256" key="1">
    <source>
        <dbReference type="ARBA" id="ARBA00023002"/>
    </source>
</evidence>
<evidence type="ECO:0000256" key="2">
    <source>
        <dbReference type="RuleBase" id="RU000363"/>
    </source>
</evidence>
<keyword evidence="1" id="KW-0560">Oxidoreductase</keyword>
<name>A0ABS9KWW9_9BACT</name>
<accession>A0ABS9KWW9</accession>
<proteinExistence type="inferred from homology"/>
<dbReference type="Gene3D" id="3.40.50.720">
    <property type="entry name" value="NAD(P)-binding Rossmann-like Domain"/>
    <property type="match status" value="1"/>
</dbReference>
<dbReference type="Proteomes" id="UP001165367">
    <property type="component" value="Unassembled WGS sequence"/>
</dbReference>
<sequence length="300" mass="33053">MWTKNDMPDQSGKKVMVTGANAGIGFETALAFYEKGAHVILAGRNLTALEQASGKIRSLKGNGSLEIAVVDLSSLEAIRQFASQFLSTHSSLDILINNAGVMIPPEWKTTDGYELQIGVNFLGHFLLTGYLYPLLAAQEGSRIVTVSSMAYLRGKIDFSNFRSENSYDAMREYCQSKLANILFSLELHRRISKANGNVLSVATQPGANKTELVRHMSEEDYNAALERFGELMEPWQGALPSLMAATWPGVKGGDFYSPDKDGGIRGYPVLFPLEPHALDKAVAKQLWEWAEHDTGFSYSF</sequence>
<dbReference type="NCBIfam" id="NF004846">
    <property type="entry name" value="PRK06197.1"/>
    <property type="match status" value="1"/>
</dbReference>
<gene>
    <name evidence="3" type="ORF">LZZ85_21125</name>
</gene>
<protein>
    <submittedName>
        <fullName evidence="3">Oxidoreductase</fullName>
    </submittedName>
</protein>
<dbReference type="InterPro" id="IPR002347">
    <property type="entry name" value="SDR_fam"/>
</dbReference>
<dbReference type="PRINTS" id="PR00080">
    <property type="entry name" value="SDRFAMILY"/>
</dbReference>
<keyword evidence="4" id="KW-1185">Reference proteome</keyword>
<dbReference type="PANTHER" id="PTHR43157">
    <property type="entry name" value="PHOSPHATIDYLINOSITOL-GLYCAN BIOSYNTHESIS CLASS F PROTEIN-RELATED"/>
    <property type="match status" value="1"/>
</dbReference>
<organism evidence="3 4">
    <name type="scientific">Terrimonas ginsenosidimutans</name>
    <dbReference type="NCBI Taxonomy" id="2908004"/>
    <lineage>
        <taxon>Bacteria</taxon>
        <taxon>Pseudomonadati</taxon>
        <taxon>Bacteroidota</taxon>
        <taxon>Chitinophagia</taxon>
        <taxon>Chitinophagales</taxon>
        <taxon>Chitinophagaceae</taxon>
        <taxon>Terrimonas</taxon>
    </lineage>
</organism>
<dbReference type="Pfam" id="PF00106">
    <property type="entry name" value="adh_short"/>
    <property type="match status" value="1"/>
</dbReference>
<comment type="caution">
    <text evidence="3">The sequence shown here is derived from an EMBL/GenBank/DDBJ whole genome shotgun (WGS) entry which is preliminary data.</text>
</comment>
<dbReference type="SUPFAM" id="SSF51735">
    <property type="entry name" value="NAD(P)-binding Rossmann-fold domains"/>
    <property type="match status" value="1"/>
</dbReference>
<dbReference type="InterPro" id="IPR036291">
    <property type="entry name" value="NAD(P)-bd_dom_sf"/>
</dbReference>